<dbReference type="Gene3D" id="2.40.50.180">
    <property type="entry name" value="CheA-289, Domain 4"/>
    <property type="match status" value="1"/>
</dbReference>
<dbReference type="PROSITE" id="PS50851">
    <property type="entry name" value="CHEW"/>
    <property type="match status" value="1"/>
</dbReference>
<dbReference type="GO" id="GO:0007165">
    <property type="term" value="P:signal transduction"/>
    <property type="evidence" value="ECO:0007669"/>
    <property type="project" value="InterPro"/>
</dbReference>
<dbReference type="InterPro" id="IPR039315">
    <property type="entry name" value="CheW"/>
</dbReference>
<dbReference type="SMART" id="SM00260">
    <property type="entry name" value="CheW"/>
    <property type="match status" value="1"/>
</dbReference>
<dbReference type="Gene3D" id="2.30.30.40">
    <property type="entry name" value="SH3 Domains"/>
    <property type="match status" value="1"/>
</dbReference>
<reference evidence="2 3" key="1">
    <citation type="submission" date="2017-02" db="EMBL/GenBank/DDBJ databases">
        <title>Genomic diversity within the haloalkaliphilic genus Thioalkalivibrio.</title>
        <authorList>
            <person name="Ahn A.-C."/>
            <person name="Meier-Kolthoff J."/>
            <person name="Overmars L."/>
            <person name="Richter M."/>
            <person name="Woyke T."/>
            <person name="Sorokin D.Y."/>
            <person name="Muyzer G."/>
        </authorList>
    </citation>
    <scope>NUCLEOTIDE SEQUENCE [LARGE SCALE GENOMIC DNA]</scope>
    <source>
        <strain evidence="2 3">ALJD</strain>
    </source>
</reference>
<dbReference type="PANTHER" id="PTHR22617:SF43">
    <property type="entry name" value="PROTEIN PILI"/>
    <property type="match status" value="1"/>
</dbReference>
<dbReference type="InterPro" id="IPR036061">
    <property type="entry name" value="CheW-like_dom_sf"/>
</dbReference>
<evidence type="ECO:0000313" key="2">
    <source>
        <dbReference type="EMBL" id="OOG28574.1"/>
    </source>
</evidence>
<proteinExistence type="predicted"/>
<comment type="caution">
    <text evidence="2">The sequence shown here is derived from an EMBL/GenBank/DDBJ whole genome shotgun (WGS) entry which is preliminary data.</text>
</comment>
<gene>
    <name evidence="2" type="ORF">B1C78_01670</name>
</gene>
<dbReference type="OrthoDB" id="5298045at2"/>
<evidence type="ECO:0000313" key="3">
    <source>
        <dbReference type="Proteomes" id="UP000189462"/>
    </source>
</evidence>
<dbReference type="Proteomes" id="UP000189462">
    <property type="component" value="Unassembled WGS sequence"/>
</dbReference>
<name>A0A1V3NUC3_9GAMM</name>
<keyword evidence="3" id="KW-1185">Reference proteome</keyword>
<feature type="domain" description="CheW-like" evidence="1">
    <location>
        <begin position="36"/>
        <end position="177"/>
    </location>
</feature>
<organism evidence="2 3">
    <name type="scientific">Thioalkalivibrio denitrificans</name>
    <dbReference type="NCBI Taxonomy" id="108003"/>
    <lineage>
        <taxon>Bacteria</taxon>
        <taxon>Pseudomonadati</taxon>
        <taxon>Pseudomonadota</taxon>
        <taxon>Gammaproteobacteria</taxon>
        <taxon>Chromatiales</taxon>
        <taxon>Ectothiorhodospiraceae</taxon>
        <taxon>Thioalkalivibrio</taxon>
    </lineage>
</organism>
<protein>
    <submittedName>
        <fullName evidence="2">Chemotaxis protein CheW</fullName>
    </submittedName>
</protein>
<dbReference type="InterPro" id="IPR002545">
    <property type="entry name" value="CheW-lke_dom"/>
</dbReference>
<dbReference type="RefSeq" id="WP_077277400.1">
    <property type="nucleotide sequence ID" value="NZ_MVBK01000008.1"/>
</dbReference>
<dbReference type="GO" id="GO:0006935">
    <property type="term" value="P:chemotaxis"/>
    <property type="evidence" value="ECO:0007669"/>
    <property type="project" value="InterPro"/>
</dbReference>
<dbReference type="EMBL" id="MVBK01000008">
    <property type="protein sequence ID" value="OOG28574.1"/>
    <property type="molecule type" value="Genomic_DNA"/>
</dbReference>
<dbReference type="AlphaFoldDB" id="A0A1V3NUC3"/>
<dbReference type="SUPFAM" id="SSF50341">
    <property type="entry name" value="CheW-like"/>
    <property type="match status" value="1"/>
</dbReference>
<evidence type="ECO:0000259" key="1">
    <source>
        <dbReference type="PROSITE" id="PS50851"/>
    </source>
</evidence>
<dbReference type="STRING" id="108003.B1C78_01670"/>
<accession>A0A1V3NUC3</accession>
<sequence>MTAAAIQSPFRYLQSLASKGRTLAGQLPVQLEQKEAWKGVLFELRGYRLLAPMDEVAEIVTPPRCTRIPGVKPWAYGMANMRGNLLPVMDLQGFLYGENLSRDTRRKRLLVVNCDGVYAGLVVESVQGMKHFWVDDRDMELPIRDQALAPYLSGSFRSGNEHFAVFSPWRLARDEGFLNVSSG</sequence>
<dbReference type="Pfam" id="PF01584">
    <property type="entry name" value="CheW"/>
    <property type="match status" value="1"/>
</dbReference>
<dbReference type="GO" id="GO:0005829">
    <property type="term" value="C:cytosol"/>
    <property type="evidence" value="ECO:0007669"/>
    <property type="project" value="TreeGrafter"/>
</dbReference>
<dbReference type="PANTHER" id="PTHR22617">
    <property type="entry name" value="CHEMOTAXIS SENSOR HISTIDINE KINASE-RELATED"/>
    <property type="match status" value="1"/>
</dbReference>